<protein>
    <submittedName>
        <fullName evidence="1">Uncharacterized protein</fullName>
    </submittedName>
</protein>
<keyword evidence="2" id="KW-1185">Reference proteome</keyword>
<comment type="caution">
    <text evidence="1">The sequence shown here is derived from an EMBL/GenBank/DDBJ whole genome shotgun (WGS) entry which is preliminary data.</text>
</comment>
<dbReference type="RefSeq" id="WP_119132913.1">
    <property type="nucleotide sequence ID" value="NZ_QXXQ01000001.1"/>
</dbReference>
<dbReference type="Proteomes" id="UP000266649">
    <property type="component" value="Unassembled WGS sequence"/>
</dbReference>
<organism evidence="1 2">
    <name type="scientific">Gemmobacter lutimaris</name>
    <dbReference type="NCBI Taxonomy" id="2306023"/>
    <lineage>
        <taxon>Bacteria</taxon>
        <taxon>Pseudomonadati</taxon>
        <taxon>Pseudomonadota</taxon>
        <taxon>Alphaproteobacteria</taxon>
        <taxon>Rhodobacterales</taxon>
        <taxon>Paracoccaceae</taxon>
        <taxon>Gemmobacter</taxon>
    </lineage>
</organism>
<proteinExistence type="predicted"/>
<evidence type="ECO:0000313" key="1">
    <source>
        <dbReference type="EMBL" id="RID93494.1"/>
    </source>
</evidence>
<evidence type="ECO:0000313" key="2">
    <source>
        <dbReference type="Proteomes" id="UP000266649"/>
    </source>
</evidence>
<dbReference type="OrthoDB" id="159440at2"/>
<dbReference type="AlphaFoldDB" id="A0A398BUV0"/>
<accession>A0A398BUV0</accession>
<dbReference type="EMBL" id="QXXQ01000001">
    <property type="protein sequence ID" value="RID93494.1"/>
    <property type="molecule type" value="Genomic_DNA"/>
</dbReference>
<name>A0A398BUV0_9RHOB</name>
<gene>
    <name evidence="1" type="ORF">D2N39_00780</name>
</gene>
<reference evidence="1 2" key="1">
    <citation type="submission" date="2018-09" db="EMBL/GenBank/DDBJ databases">
        <title>Gemmobacter lutimaris sp. nov., a marine bacterium isolated from tidal flat.</title>
        <authorList>
            <person name="Lee D.W."/>
            <person name="Yoo Y."/>
            <person name="Kim J.-J."/>
            <person name="Kim B.S."/>
        </authorList>
    </citation>
    <scope>NUCLEOTIDE SEQUENCE [LARGE SCALE GENOMIC DNA]</scope>
    <source>
        <strain evidence="1 2">YJ-T1-11</strain>
    </source>
</reference>
<sequence length="113" mass="12361">MILLARRHPKLFAAFVLALVLALFFSGRIVVRAVYWSQHREEAVAAWMTVGYVARSWRLDPRAIDAEAGLPPPQGHPLTLEQIAADRGVPVAEVIAEVEAAIATLRATAPQKP</sequence>